<feature type="transmembrane region" description="Helical" evidence="1">
    <location>
        <begin position="20"/>
        <end position="44"/>
    </location>
</feature>
<keyword evidence="3" id="KW-1185">Reference proteome</keyword>
<keyword evidence="1" id="KW-0472">Membrane</keyword>
<reference evidence="2" key="2">
    <citation type="submission" date="2025-08" db="UniProtKB">
        <authorList>
            <consortium name="Ensembl"/>
        </authorList>
    </citation>
    <scope>IDENTIFICATION</scope>
</reference>
<reference evidence="2 3" key="1">
    <citation type="submission" date="2019-04" db="EMBL/GenBank/DDBJ databases">
        <authorList>
            <consortium name="Wellcome Sanger Institute Data Sharing"/>
        </authorList>
    </citation>
    <scope>NUCLEOTIDE SEQUENCE [LARGE SCALE GENOMIC DNA]</scope>
</reference>
<dbReference type="AlphaFoldDB" id="A0A8C9TB88"/>
<evidence type="ECO:0000313" key="2">
    <source>
        <dbReference type="Ensembl" id="ENSSFOP00015051211.1"/>
    </source>
</evidence>
<evidence type="ECO:0000313" key="3">
    <source>
        <dbReference type="Proteomes" id="UP000694397"/>
    </source>
</evidence>
<evidence type="ECO:0000256" key="1">
    <source>
        <dbReference type="SAM" id="Phobius"/>
    </source>
</evidence>
<name>A0A8C9TB88_SCLFO</name>
<organism evidence="2 3">
    <name type="scientific">Scleropages formosus</name>
    <name type="common">Asian bonytongue</name>
    <name type="synonym">Osteoglossum formosum</name>
    <dbReference type="NCBI Taxonomy" id="113540"/>
    <lineage>
        <taxon>Eukaryota</taxon>
        <taxon>Metazoa</taxon>
        <taxon>Chordata</taxon>
        <taxon>Craniata</taxon>
        <taxon>Vertebrata</taxon>
        <taxon>Euteleostomi</taxon>
        <taxon>Actinopterygii</taxon>
        <taxon>Neopterygii</taxon>
        <taxon>Teleostei</taxon>
        <taxon>Osteoglossocephala</taxon>
        <taxon>Osteoglossomorpha</taxon>
        <taxon>Osteoglossiformes</taxon>
        <taxon>Osteoglossidae</taxon>
        <taxon>Scleropages</taxon>
    </lineage>
</organism>
<dbReference type="Proteomes" id="UP000694397">
    <property type="component" value="Chromosome 24"/>
</dbReference>
<proteinExistence type="predicted"/>
<reference evidence="2" key="3">
    <citation type="submission" date="2025-09" db="UniProtKB">
        <authorList>
            <consortium name="Ensembl"/>
        </authorList>
    </citation>
    <scope>IDENTIFICATION</scope>
</reference>
<protein>
    <submittedName>
        <fullName evidence="2">Uncharacterized protein</fullName>
    </submittedName>
</protein>
<accession>A0A8C9TB88</accession>
<dbReference type="Ensembl" id="ENSSFOT00015041596.1">
    <property type="protein sequence ID" value="ENSSFOP00015051211.1"/>
    <property type="gene ID" value="ENSSFOG00015030333.1"/>
</dbReference>
<keyword evidence="1" id="KW-1133">Transmembrane helix</keyword>
<sequence>MKASDTDWFVLFAVRGTLSNFLQSFMIIQLSLLYVIICSWLTFLY</sequence>
<keyword evidence="1" id="KW-0812">Transmembrane</keyword>